<evidence type="ECO:0000313" key="2">
    <source>
        <dbReference type="Proteomes" id="UP001383192"/>
    </source>
</evidence>
<comment type="caution">
    <text evidence="1">The sequence shown here is derived from an EMBL/GenBank/DDBJ whole genome shotgun (WGS) entry which is preliminary data.</text>
</comment>
<dbReference type="AlphaFoldDB" id="A0AAW0B3W0"/>
<protein>
    <submittedName>
        <fullName evidence="1">Uncharacterized protein</fullName>
    </submittedName>
</protein>
<reference evidence="1 2" key="1">
    <citation type="submission" date="2024-01" db="EMBL/GenBank/DDBJ databases">
        <title>A draft genome for a cacao thread blight-causing isolate of Paramarasmius palmivorus.</title>
        <authorList>
            <person name="Baruah I.K."/>
            <person name="Bukari Y."/>
            <person name="Amoako-Attah I."/>
            <person name="Meinhardt L.W."/>
            <person name="Bailey B.A."/>
            <person name="Cohen S.P."/>
        </authorList>
    </citation>
    <scope>NUCLEOTIDE SEQUENCE [LARGE SCALE GENOMIC DNA]</scope>
    <source>
        <strain evidence="1 2">GH-12</strain>
    </source>
</reference>
<gene>
    <name evidence="1" type="ORF">VNI00_017633</name>
</gene>
<name>A0AAW0B3W0_9AGAR</name>
<dbReference type="Proteomes" id="UP001383192">
    <property type="component" value="Unassembled WGS sequence"/>
</dbReference>
<keyword evidence="2" id="KW-1185">Reference proteome</keyword>
<accession>A0AAW0B3W0</accession>
<dbReference type="EMBL" id="JAYKXP010000182">
    <property type="protein sequence ID" value="KAK7020691.1"/>
    <property type="molecule type" value="Genomic_DNA"/>
</dbReference>
<proteinExistence type="predicted"/>
<evidence type="ECO:0000313" key="1">
    <source>
        <dbReference type="EMBL" id="KAK7020691.1"/>
    </source>
</evidence>
<organism evidence="1 2">
    <name type="scientific">Paramarasmius palmivorus</name>
    <dbReference type="NCBI Taxonomy" id="297713"/>
    <lineage>
        <taxon>Eukaryota</taxon>
        <taxon>Fungi</taxon>
        <taxon>Dikarya</taxon>
        <taxon>Basidiomycota</taxon>
        <taxon>Agaricomycotina</taxon>
        <taxon>Agaricomycetes</taxon>
        <taxon>Agaricomycetidae</taxon>
        <taxon>Agaricales</taxon>
        <taxon>Marasmiineae</taxon>
        <taxon>Marasmiaceae</taxon>
        <taxon>Paramarasmius</taxon>
    </lineage>
</organism>
<sequence>MSMVDLIIVNTISTEKYPVDLFPLVTLSAGIAPTLIMVRAKLGKNVESLQEAVSNIRFTSQPVQRGLGGTSTTQSWAQGLSFVRNSGVFEGGQEQAGNVREASVVV</sequence>